<organism evidence="2 3">
    <name type="scientific">Candidatus Wolfebacteria bacterium RIFCSPLOWO2_01_FULL_45_19</name>
    <dbReference type="NCBI Taxonomy" id="1802557"/>
    <lineage>
        <taxon>Bacteria</taxon>
        <taxon>Candidatus Wolfeibacteriota</taxon>
    </lineage>
</organism>
<keyword evidence="1" id="KW-1133">Transmembrane helix</keyword>
<dbReference type="AlphaFoldDB" id="A0A1F8DSA3"/>
<gene>
    <name evidence="2" type="ORF">A3A20_02485</name>
</gene>
<dbReference type="EMBL" id="MGIR01000009">
    <property type="protein sequence ID" value="OGM90705.1"/>
    <property type="molecule type" value="Genomic_DNA"/>
</dbReference>
<name>A0A1F8DSA3_9BACT</name>
<accession>A0A1F8DSA3</accession>
<evidence type="ECO:0000313" key="2">
    <source>
        <dbReference type="EMBL" id="OGM90705.1"/>
    </source>
</evidence>
<feature type="transmembrane region" description="Helical" evidence="1">
    <location>
        <begin position="7"/>
        <end position="29"/>
    </location>
</feature>
<reference evidence="2 3" key="1">
    <citation type="journal article" date="2016" name="Nat. Commun.">
        <title>Thousands of microbial genomes shed light on interconnected biogeochemical processes in an aquifer system.</title>
        <authorList>
            <person name="Anantharaman K."/>
            <person name="Brown C.T."/>
            <person name="Hug L.A."/>
            <person name="Sharon I."/>
            <person name="Castelle C.J."/>
            <person name="Probst A.J."/>
            <person name="Thomas B.C."/>
            <person name="Singh A."/>
            <person name="Wilkins M.J."/>
            <person name="Karaoz U."/>
            <person name="Brodie E.L."/>
            <person name="Williams K.H."/>
            <person name="Hubbard S.S."/>
            <person name="Banfield J.F."/>
        </authorList>
    </citation>
    <scope>NUCLEOTIDE SEQUENCE [LARGE SCALE GENOMIC DNA]</scope>
</reference>
<sequence length="110" mass="12261">MFKDPYFISGFIISAIVVAISGVLLWNFFSNWDASVVVLSWDVYSGVRIFGDTGNVLGIFGIAVFVIFLNFGLATYLYNRERFLAYLFSFASIVFSILILIAAGALVFFN</sequence>
<protein>
    <submittedName>
        <fullName evidence="2">Uncharacterized protein</fullName>
    </submittedName>
</protein>
<keyword evidence="1" id="KW-0812">Transmembrane</keyword>
<dbReference type="STRING" id="1802557.A3A20_02485"/>
<comment type="caution">
    <text evidence="2">The sequence shown here is derived from an EMBL/GenBank/DDBJ whole genome shotgun (WGS) entry which is preliminary data.</text>
</comment>
<dbReference type="Proteomes" id="UP000178946">
    <property type="component" value="Unassembled WGS sequence"/>
</dbReference>
<feature type="transmembrane region" description="Helical" evidence="1">
    <location>
        <begin position="49"/>
        <end position="71"/>
    </location>
</feature>
<evidence type="ECO:0000313" key="3">
    <source>
        <dbReference type="Proteomes" id="UP000178946"/>
    </source>
</evidence>
<keyword evidence="1" id="KW-0472">Membrane</keyword>
<evidence type="ECO:0000256" key="1">
    <source>
        <dbReference type="SAM" id="Phobius"/>
    </source>
</evidence>
<feature type="transmembrane region" description="Helical" evidence="1">
    <location>
        <begin position="83"/>
        <end position="109"/>
    </location>
</feature>
<proteinExistence type="predicted"/>